<evidence type="ECO:0000259" key="6">
    <source>
        <dbReference type="PROSITE" id="PS50114"/>
    </source>
</evidence>
<sequence length="359" mass="40867">MNSGICQDPGSMPRLPSFRQLNETLKDSEFVSPAQRVVQYSSSVRNSATHELSQPVPPPSSSTEANSKERSFIHGQEYMYGTPIYGRHESFPNQYYVTKTEANLPSYSTSPSSIESLDMSKVEQDSGQQHKDEDYKFISELAKFLIDLESKCKEINVLSYYTYGNSSNSFESVAKRMKCGDIDQVLNNLRKVSELLEDIKRDKNENHRLTGSKVTKVLKDGGGHTLKRHSSHHLSPRYEQSKIRKKSLKMESRLSTIDPMQHDGIGMPSNDACLYFEGKNNFESGRIDHDSSLKPEIVCQHCRSKETPEWRRGPEGSRTLCNACGLFYSKLIKKYGLHEADKIMLERKQTGSVNDRRIF</sequence>
<evidence type="ECO:0000256" key="4">
    <source>
        <dbReference type="PROSITE-ProRule" id="PRU00094"/>
    </source>
</evidence>
<dbReference type="GO" id="GO:0043565">
    <property type="term" value="F:sequence-specific DNA binding"/>
    <property type="evidence" value="ECO:0007669"/>
    <property type="project" value="InterPro"/>
</dbReference>
<dbReference type="CDD" id="cd00202">
    <property type="entry name" value="ZnF_GATA"/>
    <property type="match status" value="1"/>
</dbReference>
<dbReference type="SUPFAM" id="SSF57716">
    <property type="entry name" value="Glucocorticoid receptor-like (DNA-binding domain)"/>
    <property type="match status" value="1"/>
</dbReference>
<protein>
    <submittedName>
        <fullName evidence="7">GATA zinc finger family protein</fullName>
    </submittedName>
</protein>
<organism evidence="7 8">
    <name type="scientific">Candida parapsilosis</name>
    <name type="common">Yeast</name>
    <dbReference type="NCBI Taxonomy" id="5480"/>
    <lineage>
        <taxon>Eukaryota</taxon>
        <taxon>Fungi</taxon>
        <taxon>Dikarya</taxon>
        <taxon>Ascomycota</taxon>
        <taxon>Saccharomycotina</taxon>
        <taxon>Pichiomycetes</taxon>
        <taxon>Debaryomycetaceae</taxon>
        <taxon>Candida/Lodderomyces clade</taxon>
        <taxon>Candida</taxon>
    </lineage>
</organism>
<evidence type="ECO:0000256" key="2">
    <source>
        <dbReference type="ARBA" id="ARBA00022771"/>
    </source>
</evidence>
<feature type="compositionally biased region" description="Polar residues" evidence="5">
    <location>
        <begin position="41"/>
        <end position="52"/>
    </location>
</feature>
<feature type="region of interest" description="Disordered" evidence="5">
    <location>
        <begin position="220"/>
        <end position="242"/>
    </location>
</feature>
<feature type="compositionally biased region" description="Basic residues" evidence="5">
    <location>
        <begin position="225"/>
        <end position="235"/>
    </location>
</feature>
<evidence type="ECO:0000256" key="5">
    <source>
        <dbReference type="SAM" id="MobiDB-lite"/>
    </source>
</evidence>
<feature type="region of interest" description="Disordered" evidence="5">
    <location>
        <begin position="41"/>
        <end position="68"/>
    </location>
</feature>
<dbReference type="EMBL" id="JABWAB010000001">
    <property type="protein sequence ID" value="KAF6059051.1"/>
    <property type="molecule type" value="Genomic_DNA"/>
</dbReference>
<evidence type="ECO:0000256" key="3">
    <source>
        <dbReference type="ARBA" id="ARBA00022833"/>
    </source>
</evidence>
<evidence type="ECO:0000313" key="7">
    <source>
        <dbReference type="EMBL" id="KAF6059051.1"/>
    </source>
</evidence>
<dbReference type="PANTHER" id="PTHR45658">
    <property type="entry name" value="GATA TRANSCRIPTION FACTOR"/>
    <property type="match status" value="1"/>
</dbReference>
<dbReference type="Gene3D" id="3.30.50.10">
    <property type="entry name" value="Erythroid Transcription Factor GATA-1, subunit A"/>
    <property type="match status" value="1"/>
</dbReference>
<dbReference type="InterPro" id="IPR051140">
    <property type="entry name" value="GATA_TF"/>
</dbReference>
<comment type="caution">
    <text evidence="7">The sequence shown here is derived from an EMBL/GenBank/DDBJ whole genome shotgun (WGS) entry which is preliminary data.</text>
</comment>
<keyword evidence="2 4" id="KW-0863">Zinc-finger</keyword>
<dbReference type="GO" id="GO:0008270">
    <property type="term" value="F:zinc ion binding"/>
    <property type="evidence" value="ECO:0007669"/>
    <property type="project" value="UniProtKB-KW"/>
</dbReference>
<dbReference type="PROSITE" id="PS00344">
    <property type="entry name" value="GATA_ZN_FINGER_1"/>
    <property type="match status" value="1"/>
</dbReference>
<gene>
    <name evidence="7" type="ORF">FOB60_000633</name>
</gene>
<keyword evidence="3" id="KW-0862">Zinc</keyword>
<dbReference type="PROSITE" id="PS50114">
    <property type="entry name" value="GATA_ZN_FINGER_2"/>
    <property type="match status" value="1"/>
</dbReference>
<dbReference type="Pfam" id="PF00320">
    <property type="entry name" value="GATA"/>
    <property type="match status" value="1"/>
</dbReference>
<evidence type="ECO:0000313" key="8">
    <source>
        <dbReference type="Proteomes" id="UP000590412"/>
    </source>
</evidence>
<dbReference type="GO" id="GO:0006355">
    <property type="term" value="P:regulation of DNA-templated transcription"/>
    <property type="evidence" value="ECO:0007669"/>
    <property type="project" value="InterPro"/>
</dbReference>
<dbReference type="OrthoDB" id="2162994at2759"/>
<dbReference type="Proteomes" id="UP000590412">
    <property type="component" value="Unassembled WGS sequence"/>
</dbReference>
<dbReference type="PANTHER" id="PTHR45658:SF18">
    <property type="entry name" value="PROTEIN GAT2"/>
    <property type="match status" value="1"/>
</dbReference>
<name>A0A8X7NQH1_CANPA</name>
<reference evidence="7" key="1">
    <citation type="submission" date="2020-03" db="EMBL/GenBank/DDBJ databases">
        <title>FDA dAtabase for Regulatory Grade micrObial Sequences (FDA-ARGOS): Supporting development and validation of Infectious Disease Dx tests.</title>
        <authorList>
            <person name="Campos J."/>
            <person name="Goldberg B."/>
            <person name="Tallon L."/>
            <person name="Sadzewicz L."/>
            <person name="Vavikolanu K."/>
            <person name="Mehta A."/>
            <person name="Aluvathingal J."/>
            <person name="Nadendla S."/>
            <person name="Nandy P."/>
            <person name="Geyer C."/>
            <person name="Yan Y."/>
            <person name="Sichtig H."/>
        </authorList>
    </citation>
    <scope>NUCLEOTIDE SEQUENCE [LARGE SCALE GENOMIC DNA]</scope>
    <source>
        <strain evidence="7">FDAARGOS_652</strain>
    </source>
</reference>
<accession>A0A8X7NQH1</accession>
<dbReference type="InterPro" id="IPR013088">
    <property type="entry name" value="Znf_NHR/GATA"/>
</dbReference>
<keyword evidence="1" id="KW-0479">Metal-binding</keyword>
<dbReference type="SMART" id="SM00401">
    <property type="entry name" value="ZnF_GATA"/>
    <property type="match status" value="1"/>
</dbReference>
<feature type="domain" description="GATA-type" evidence="6">
    <location>
        <begin position="293"/>
        <end position="328"/>
    </location>
</feature>
<proteinExistence type="predicted"/>
<dbReference type="InterPro" id="IPR000679">
    <property type="entry name" value="Znf_GATA"/>
</dbReference>
<dbReference type="AlphaFoldDB" id="A0A8X7NQH1"/>
<evidence type="ECO:0000256" key="1">
    <source>
        <dbReference type="ARBA" id="ARBA00022723"/>
    </source>
</evidence>